<keyword evidence="5" id="KW-1185">Reference proteome</keyword>
<dbReference type="InterPro" id="IPR002347">
    <property type="entry name" value="SDR_fam"/>
</dbReference>
<dbReference type="InterPro" id="IPR036291">
    <property type="entry name" value="NAD(P)-bd_dom_sf"/>
</dbReference>
<dbReference type="Proteomes" id="UP001165368">
    <property type="component" value="Unassembled WGS sequence"/>
</dbReference>
<proteinExistence type="inferred from homology"/>
<keyword evidence="2" id="KW-0560">Oxidoreductase</keyword>
<dbReference type="PRINTS" id="PR00080">
    <property type="entry name" value="SDRFAMILY"/>
</dbReference>
<sequence length="273" mass="28880">MMQPNYRRLEGRNAIVTGAGRGIGQSIARKLAMEGAEVLVVGRSLGPLADTVTAIESAGGRAWALSADISSEEDVKRVITSALERWGQIDVLVNNAAVFDEPPFLEVDAATIREIFDINVVGTFLMSQAVAKGMADNRKGSIIHISSIDALGADGPVTAYSATKSAVVSMARTMTMELAPFGVRINCVAPGFVNTDMVHKTSTPNVLEHMLNDFTRVPIRRLIEPEEIAAAVAFLASDEASAITGANLVVDGGLTSNLFVMETLPEPMIPLGG</sequence>
<dbReference type="CDD" id="cd05233">
    <property type="entry name" value="SDR_c"/>
    <property type="match status" value="1"/>
</dbReference>
<name>A0ABS9L5E4_9MICC</name>
<dbReference type="SMART" id="SM00822">
    <property type="entry name" value="PKS_KR"/>
    <property type="match status" value="1"/>
</dbReference>
<protein>
    <submittedName>
        <fullName evidence="4">SDR family oxidoreductase</fullName>
    </submittedName>
</protein>
<dbReference type="EMBL" id="JAKLTQ010000004">
    <property type="protein sequence ID" value="MCG2621860.1"/>
    <property type="molecule type" value="Genomic_DNA"/>
</dbReference>
<dbReference type="InterPro" id="IPR057326">
    <property type="entry name" value="KR_dom"/>
</dbReference>
<dbReference type="PANTHER" id="PTHR42760:SF133">
    <property type="entry name" value="3-OXOACYL-[ACYL-CARRIER-PROTEIN] REDUCTASE"/>
    <property type="match status" value="1"/>
</dbReference>
<comment type="caution">
    <text evidence="4">The sequence shown here is derived from an EMBL/GenBank/DDBJ whole genome shotgun (WGS) entry which is preliminary data.</text>
</comment>
<evidence type="ECO:0000259" key="3">
    <source>
        <dbReference type="SMART" id="SM00822"/>
    </source>
</evidence>
<accession>A0ABS9L5E4</accession>
<dbReference type="PRINTS" id="PR00081">
    <property type="entry name" value="GDHRDH"/>
</dbReference>
<dbReference type="PANTHER" id="PTHR42760">
    <property type="entry name" value="SHORT-CHAIN DEHYDROGENASES/REDUCTASES FAMILY MEMBER"/>
    <property type="match status" value="1"/>
</dbReference>
<gene>
    <name evidence="4" type="ORF">LVY72_08005</name>
</gene>
<feature type="domain" description="Ketoreductase" evidence="3">
    <location>
        <begin position="12"/>
        <end position="191"/>
    </location>
</feature>
<evidence type="ECO:0000256" key="2">
    <source>
        <dbReference type="ARBA" id="ARBA00023002"/>
    </source>
</evidence>
<dbReference type="RefSeq" id="WP_237819497.1">
    <property type="nucleotide sequence ID" value="NZ_JAKLTQ010000004.1"/>
</dbReference>
<dbReference type="Pfam" id="PF13561">
    <property type="entry name" value="adh_short_C2"/>
    <property type="match status" value="1"/>
</dbReference>
<organism evidence="4 5">
    <name type="scientific">Arthrobacter hankyongi</name>
    <dbReference type="NCBI Taxonomy" id="2904801"/>
    <lineage>
        <taxon>Bacteria</taxon>
        <taxon>Bacillati</taxon>
        <taxon>Actinomycetota</taxon>
        <taxon>Actinomycetes</taxon>
        <taxon>Micrococcales</taxon>
        <taxon>Micrococcaceae</taxon>
        <taxon>Arthrobacter</taxon>
    </lineage>
</organism>
<dbReference type="SUPFAM" id="SSF51735">
    <property type="entry name" value="NAD(P)-binding Rossmann-fold domains"/>
    <property type="match status" value="1"/>
</dbReference>
<comment type="similarity">
    <text evidence="1">Belongs to the short-chain dehydrogenases/reductases (SDR) family.</text>
</comment>
<dbReference type="NCBIfam" id="NF005559">
    <property type="entry name" value="PRK07231.1"/>
    <property type="match status" value="1"/>
</dbReference>
<reference evidence="4" key="1">
    <citation type="submission" date="2022-01" db="EMBL/GenBank/DDBJ databases">
        <authorList>
            <person name="Jo J.-H."/>
            <person name="Im W.-T."/>
        </authorList>
    </citation>
    <scope>NUCLEOTIDE SEQUENCE</scope>
    <source>
        <strain evidence="4">I2-34</strain>
    </source>
</reference>
<dbReference type="Gene3D" id="3.40.50.720">
    <property type="entry name" value="NAD(P)-binding Rossmann-like Domain"/>
    <property type="match status" value="1"/>
</dbReference>
<evidence type="ECO:0000313" key="4">
    <source>
        <dbReference type="EMBL" id="MCG2621860.1"/>
    </source>
</evidence>
<evidence type="ECO:0000313" key="5">
    <source>
        <dbReference type="Proteomes" id="UP001165368"/>
    </source>
</evidence>
<evidence type="ECO:0000256" key="1">
    <source>
        <dbReference type="ARBA" id="ARBA00006484"/>
    </source>
</evidence>